<dbReference type="STRING" id="156994.SAMN04488028_103151"/>
<proteinExistence type="predicted"/>
<dbReference type="PANTHER" id="PTHR13847">
    <property type="entry name" value="SARCOSINE DEHYDROGENASE-RELATED"/>
    <property type="match status" value="1"/>
</dbReference>
<dbReference type="GO" id="GO:0005737">
    <property type="term" value="C:cytoplasm"/>
    <property type="evidence" value="ECO:0007669"/>
    <property type="project" value="TreeGrafter"/>
</dbReference>
<dbReference type="AlphaFoldDB" id="A0A1M6Q2X2"/>
<dbReference type="Gene3D" id="3.50.50.60">
    <property type="entry name" value="FAD/NAD(P)-binding domain"/>
    <property type="match status" value="2"/>
</dbReference>
<reference evidence="4" key="1">
    <citation type="submission" date="2016-11" db="EMBL/GenBank/DDBJ databases">
        <authorList>
            <person name="Varghese N."/>
            <person name="Submissions S."/>
        </authorList>
    </citation>
    <scope>NUCLEOTIDE SEQUENCE [LARGE SCALE GENOMIC DNA]</scope>
    <source>
        <strain evidence="4">DSM 26134</strain>
    </source>
</reference>
<dbReference type="Gene3D" id="3.30.9.10">
    <property type="entry name" value="D-Amino Acid Oxidase, subunit A, domain 2"/>
    <property type="match status" value="1"/>
</dbReference>
<dbReference type="InterPro" id="IPR036188">
    <property type="entry name" value="FAD/NAD-bd_sf"/>
</dbReference>
<evidence type="ECO:0000259" key="2">
    <source>
        <dbReference type="Pfam" id="PF01266"/>
    </source>
</evidence>
<gene>
    <name evidence="3" type="ORF">SAMN04488028_103151</name>
</gene>
<name>A0A1M6Q2X2_REIAG</name>
<dbReference type="SUPFAM" id="SSF51905">
    <property type="entry name" value="FAD/NAD(P)-binding domain"/>
    <property type="match status" value="1"/>
</dbReference>
<evidence type="ECO:0000256" key="1">
    <source>
        <dbReference type="ARBA" id="ARBA00023002"/>
    </source>
</evidence>
<dbReference type="Proteomes" id="UP000184474">
    <property type="component" value="Unassembled WGS sequence"/>
</dbReference>
<feature type="domain" description="FAD dependent oxidoreductase" evidence="2">
    <location>
        <begin position="6"/>
        <end position="398"/>
    </location>
</feature>
<keyword evidence="1" id="KW-0560">Oxidoreductase</keyword>
<sequence>MKKNIDTIIIGGGIVGLSCAYYLQKEGVEVAIIEKGAPKDACSHANCGLVSPSHALPLNSPELMMKAMKWLFQSDSPFYIRPQLDANFISWMLGFGLNARADKVQKAMEGRNNLMLSSKALFKDIIKEENIDCNWSDEGIMFAFESEKAFDKHAAINRRLTDLDMQLMADPMVGDALYQKEPALSENVHGGWWYRFDASIKPDLMVAGLKKTLKQKGVQFFEETEVVGFESANYQITGINTNRGDFKAKNIVLATGAWSPKVVDDLDLKIPIVPGKGYSITMKSPGFSPKMPCIMEEKKVVATPWNGSYRLGGTMEFAGYNTELNKVRFNALKKAANIYLRDPYTDDVLEHWYGWRPMTNNGLPIIDHAPKYRNMLMACGHNMLGLSMGPATGKLVSEILTAKETHIDPSYYALRGNFN</sequence>
<dbReference type="PROSITE" id="PS51257">
    <property type="entry name" value="PROKAR_LIPOPROTEIN"/>
    <property type="match status" value="1"/>
</dbReference>
<keyword evidence="4" id="KW-1185">Reference proteome</keyword>
<dbReference type="RefSeq" id="WP_073122119.1">
    <property type="nucleotide sequence ID" value="NZ_FRAA01000003.1"/>
</dbReference>
<accession>A0A1M6Q2X2</accession>
<dbReference type="SUPFAM" id="SSF54373">
    <property type="entry name" value="FAD-linked reductases, C-terminal domain"/>
    <property type="match status" value="1"/>
</dbReference>
<dbReference type="PANTHER" id="PTHR13847:SF289">
    <property type="entry name" value="GLYCINE OXIDASE"/>
    <property type="match status" value="1"/>
</dbReference>
<dbReference type="InterPro" id="IPR006076">
    <property type="entry name" value="FAD-dep_OxRdtase"/>
</dbReference>
<protein>
    <submittedName>
        <fullName evidence="3">D-amino-acid dehydrogenase</fullName>
    </submittedName>
</protein>
<dbReference type="EMBL" id="FRAA01000003">
    <property type="protein sequence ID" value="SHK14585.1"/>
    <property type="molecule type" value="Genomic_DNA"/>
</dbReference>
<evidence type="ECO:0000313" key="3">
    <source>
        <dbReference type="EMBL" id="SHK14585.1"/>
    </source>
</evidence>
<organism evidence="3 4">
    <name type="scientific">Reichenbachiella agariperforans</name>
    <dbReference type="NCBI Taxonomy" id="156994"/>
    <lineage>
        <taxon>Bacteria</taxon>
        <taxon>Pseudomonadati</taxon>
        <taxon>Bacteroidota</taxon>
        <taxon>Cytophagia</taxon>
        <taxon>Cytophagales</taxon>
        <taxon>Reichenbachiellaceae</taxon>
        <taxon>Reichenbachiella</taxon>
    </lineage>
</organism>
<dbReference type="Pfam" id="PF01266">
    <property type="entry name" value="DAO"/>
    <property type="match status" value="1"/>
</dbReference>
<dbReference type="GO" id="GO:0016491">
    <property type="term" value="F:oxidoreductase activity"/>
    <property type="evidence" value="ECO:0007669"/>
    <property type="project" value="UniProtKB-KW"/>
</dbReference>
<evidence type="ECO:0000313" key="4">
    <source>
        <dbReference type="Proteomes" id="UP000184474"/>
    </source>
</evidence>